<name>A0A2I0JKI4_PUNGR</name>
<dbReference type="AlphaFoldDB" id="A0A2I0JKI4"/>
<evidence type="ECO:0000256" key="1">
    <source>
        <dbReference type="SAM" id="MobiDB-lite"/>
    </source>
</evidence>
<sequence>MVEEANPHSKGTRGIRPIPKGNQPNAPRPNRQWQLEENEVATTTPTAARCKIGLLGLLRDEPRRSWTFPNVPRPGQTRNSERKLSKKLTGPGKKEEVERRLCTIEGLSDRDHLFTGESEGNLNEPNITILRVNECSGDLAPREPVLPRLDDQGEVVRPRCSIAPACIVSSASCFPNAPRRSETAMVLVCQEGAPKTCREAFVTIETSLGRSACSA</sequence>
<evidence type="ECO:0000313" key="2">
    <source>
        <dbReference type="EMBL" id="PKI56473.1"/>
    </source>
</evidence>
<feature type="region of interest" description="Disordered" evidence="1">
    <location>
        <begin position="1"/>
        <end position="44"/>
    </location>
</feature>
<accession>A0A2I0JKI4</accession>
<gene>
    <name evidence="2" type="ORF">CRG98_023111</name>
</gene>
<dbReference type="Proteomes" id="UP000233551">
    <property type="component" value="Unassembled WGS sequence"/>
</dbReference>
<dbReference type="EMBL" id="PGOL01001597">
    <property type="protein sequence ID" value="PKI56473.1"/>
    <property type="molecule type" value="Genomic_DNA"/>
</dbReference>
<keyword evidence="3" id="KW-1185">Reference proteome</keyword>
<reference evidence="2 3" key="1">
    <citation type="submission" date="2017-11" db="EMBL/GenBank/DDBJ databases">
        <title>De-novo sequencing of pomegranate (Punica granatum L.) genome.</title>
        <authorList>
            <person name="Akparov Z."/>
            <person name="Amiraslanov A."/>
            <person name="Hajiyeva S."/>
            <person name="Abbasov M."/>
            <person name="Kaur K."/>
            <person name="Hamwieh A."/>
            <person name="Solovyev V."/>
            <person name="Salamov A."/>
            <person name="Braich B."/>
            <person name="Kosarev P."/>
            <person name="Mahmoud A."/>
            <person name="Hajiyev E."/>
            <person name="Babayeva S."/>
            <person name="Izzatullayeva V."/>
            <person name="Mammadov A."/>
            <person name="Mammadov A."/>
            <person name="Sharifova S."/>
            <person name="Ojaghi J."/>
            <person name="Eynullazada K."/>
            <person name="Bayramov B."/>
            <person name="Abdulazimova A."/>
            <person name="Shahmuradov I."/>
        </authorList>
    </citation>
    <scope>NUCLEOTIDE SEQUENCE [LARGE SCALE GENOMIC DNA]</scope>
    <source>
        <strain evidence="3">cv. AG2017</strain>
        <tissue evidence="2">Leaf</tissue>
    </source>
</reference>
<feature type="region of interest" description="Disordered" evidence="1">
    <location>
        <begin position="64"/>
        <end position="97"/>
    </location>
</feature>
<comment type="caution">
    <text evidence="2">The sequence shown here is derived from an EMBL/GenBank/DDBJ whole genome shotgun (WGS) entry which is preliminary data.</text>
</comment>
<evidence type="ECO:0000313" key="3">
    <source>
        <dbReference type="Proteomes" id="UP000233551"/>
    </source>
</evidence>
<feature type="compositionally biased region" description="Polar residues" evidence="1">
    <location>
        <begin position="31"/>
        <end position="44"/>
    </location>
</feature>
<organism evidence="2 3">
    <name type="scientific">Punica granatum</name>
    <name type="common">Pomegranate</name>
    <dbReference type="NCBI Taxonomy" id="22663"/>
    <lineage>
        <taxon>Eukaryota</taxon>
        <taxon>Viridiplantae</taxon>
        <taxon>Streptophyta</taxon>
        <taxon>Embryophyta</taxon>
        <taxon>Tracheophyta</taxon>
        <taxon>Spermatophyta</taxon>
        <taxon>Magnoliopsida</taxon>
        <taxon>eudicotyledons</taxon>
        <taxon>Gunneridae</taxon>
        <taxon>Pentapetalae</taxon>
        <taxon>rosids</taxon>
        <taxon>malvids</taxon>
        <taxon>Myrtales</taxon>
        <taxon>Lythraceae</taxon>
        <taxon>Punica</taxon>
    </lineage>
</organism>
<protein>
    <submittedName>
        <fullName evidence="2">Uncharacterized protein</fullName>
    </submittedName>
</protein>
<proteinExistence type="predicted"/>